<evidence type="ECO:0000313" key="2">
    <source>
        <dbReference type="EMBL" id="SES82777.1"/>
    </source>
</evidence>
<comment type="similarity">
    <text evidence="1">Belongs to the asp23 family.</text>
</comment>
<proteinExistence type="inferred from homology"/>
<dbReference type="EMBL" id="FOHE01000002">
    <property type="protein sequence ID" value="SES82777.1"/>
    <property type="molecule type" value="Genomic_DNA"/>
</dbReference>
<dbReference type="PANTHER" id="PTHR34297:SF1">
    <property type="entry name" value="ASP23_GLS24 FAMILY ENVELOPE STRESS RESPONSE PROTEIN"/>
    <property type="match status" value="1"/>
</dbReference>
<evidence type="ECO:0000256" key="1">
    <source>
        <dbReference type="ARBA" id="ARBA00005721"/>
    </source>
</evidence>
<dbReference type="Proteomes" id="UP000198618">
    <property type="component" value="Unassembled WGS sequence"/>
</dbReference>
<protein>
    <submittedName>
        <fullName evidence="2">Uncharacterized conserved protein YloU, alkaline shock protein (Asp23) family</fullName>
    </submittedName>
</protein>
<accession>A0A1H9ZN66</accession>
<name>A0A1H9ZN66_9BACI</name>
<gene>
    <name evidence="2" type="ORF">SAMN05216389_102356</name>
</gene>
<dbReference type="STRING" id="930131.SAMN05216389_102356"/>
<evidence type="ECO:0000313" key="3">
    <source>
        <dbReference type="Proteomes" id="UP000198618"/>
    </source>
</evidence>
<reference evidence="2 3" key="1">
    <citation type="submission" date="2016-10" db="EMBL/GenBank/DDBJ databases">
        <authorList>
            <person name="de Groot N.N."/>
        </authorList>
    </citation>
    <scope>NUCLEOTIDE SEQUENCE [LARGE SCALE GENOMIC DNA]</scope>
    <source>
        <strain evidence="2 3">IBRC-M 10780</strain>
    </source>
</reference>
<dbReference type="InterPro" id="IPR005531">
    <property type="entry name" value="Asp23"/>
</dbReference>
<dbReference type="RefSeq" id="WP_090867088.1">
    <property type="nucleotide sequence ID" value="NZ_FOHE01000002.1"/>
</dbReference>
<dbReference type="AlphaFoldDB" id="A0A1H9ZN66"/>
<organism evidence="2 3">
    <name type="scientific">Oceanobacillus limi</name>
    <dbReference type="NCBI Taxonomy" id="930131"/>
    <lineage>
        <taxon>Bacteria</taxon>
        <taxon>Bacillati</taxon>
        <taxon>Bacillota</taxon>
        <taxon>Bacilli</taxon>
        <taxon>Bacillales</taxon>
        <taxon>Bacillaceae</taxon>
        <taxon>Oceanobacillus</taxon>
    </lineage>
</organism>
<dbReference type="PANTHER" id="PTHR34297">
    <property type="entry name" value="HYPOTHETICAL CYTOSOLIC PROTEIN-RELATED"/>
    <property type="match status" value="1"/>
</dbReference>
<dbReference type="OrthoDB" id="9793465at2"/>
<sequence length="131" mass="14163">MADQPLVNVSENTGLGTVEIAPEVIEVITGIAASEVDGLYTMRGNFASGVVERLGKKTHSKGVKVELTENGIVIDLFVVLNFGVSIPKVAQKLQENIRQTLKTMTALEIAEINVHVVGVQMDKEDTEETNE</sequence>
<dbReference type="Pfam" id="PF03780">
    <property type="entry name" value="Asp23"/>
    <property type="match status" value="1"/>
</dbReference>
<keyword evidence="3" id="KW-1185">Reference proteome</keyword>